<comment type="caution">
    <text evidence="2">The sequence shown here is derived from an EMBL/GenBank/DDBJ whole genome shotgun (WGS) entry which is preliminary data.</text>
</comment>
<protein>
    <submittedName>
        <fullName evidence="2">Toll/interleukin-1 receptor domain-containing protein</fullName>
    </submittedName>
</protein>
<dbReference type="SMART" id="SM00255">
    <property type="entry name" value="TIR"/>
    <property type="match status" value="1"/>
</dbReference>
<dbReference type="Pfam" id="PF13676">
    <property type="entry name" value="TIR_2"/>
    <property type="match status" value="1"/>
</dbReference>
<evidence type="ECO:0000259" key="1">
    <source>
        <dbReference type="PROSITE" id="PS50104"/>
    </source>
</evidence>
<dbReference type="SUPFAM" id="SSF52200">
    <property type="entry name" value="Toll/Interleukin receptor TIR domain"/>
    <property type="match status" value="1"/>
</dbReference>
<evidence type="ECO:0000313" key="2">
    <source>
        <dbReference type="EMBL" id="MSS50136.1"/>
    </source>
</evidence>
<proteinExistence type="predicted"/>
<dbReference type="AlphaFoldDB" id="A0A7K0JJP9"/>
<accession>A0A7K0JJP9</accession>
<name>A0A7K0JJP9_PHOVU</name>
<organism evidence="2 3">
    <name type="scientific">Phocaeicola vulgatus</name>
    <name type="common">Bacteroides vulgatus</name>
    <dbReference type="NCBI Taxonomy" id="821"/>
    <lineage>
        <taxon>Bacteria</taxon>
        <taxon>Pseudomonadati</taxon>
        <taxon>Bacteroidota</taxon>
        <taxon>Bacteroidia</taxon>
        <taxon>Bacteroidales</taxon>
        <taxon>Bacteroidaceae</taxon>
        <taxon>Phocaeicola</taxon>
    </lineage>
</organism>
<dbReference type="RefSeq" id="WP_154577656.1">
    <property type="nucleotide sequence ID" value="NZ_VULU01000043.1"/>
</dbReference>
<evidence type="ECO:0000313" key="3">
    <source>
        <dbReference type="Proteomes" id="UP000460950"/>
    </source>
</evidence>
<dbReference type="InterPro" id="IPR035897">
    <property type="entry name" value="Toll_tir_struct_dom_sf"/>
</dbReference>
<dbReference type="GO" id="GO:0007165">
    <property type="term" value="P:signal transduction"/>
    <property type="evidence" value="ECO:0007669"/>
    <property type="project" value="InterPro"/>
</dbReference>
<dbReference type="Proteomes" id="UP000460950">
    <property type="component" value="Unassembled WGS sequence"/>
</dbReference>
<keyword evidence="2" id="KW-0675">Receptor</keyword>
<sequence>MYDVFISYASEDKTAIAEPLANELNKCGYKVWFDEFAISVGDGLRRSIDRGMSNSRYGIVILSKNFFCKGWTNYELDGLVEMNIESPGILLPIWFNVSKKEVAEYSRSLSNIMAINASVLSIENIVLKLNEKLGEYYYRVNDDESLVRSDKKINIIPSDREAGSQVIMSINTDQLIDKEKCICTNEAFIYPYGDMNKYRFNYWQFRKGELNVITHMAYDCNTGKLISTDNIIEINDGKRLVSVVHFNRISDGPIKVVCKISTTNLHSGLFLEGFSDMGFNHGGHLEYFSYHFIMPDNKEFDRIKVFAENDECKLIRVAGKIEAEYVMRNVQPGTQTNFRFINELINK</sequence>
<dbReference type="Gene3D" id="3.40.50.10140">
    <property type="entry name" value="Toll/interleukin-1 receptor homology (TIR) domain"/>
    <property type="match status" value="1"/>
</dbReference>
<dbReference type="InterPro" id="IPR000157">
    <property type="entry name" value="TIR_dom"/>
</dbReference>
<feature type="domain" description="TIR" evidence="1">
    <location>
        <begin position="1"/>
        <end position="133"/>
    </location>
</feature>
<dbReference type="EMBL" id="VULU01000043">
    <property type="protein sequence ID" value="MSS50136.1"/>
    <property type="molecule type" value="Genomic_DNA"/>
</dbReference>
<reference evidence="2 3" key="1">
    <citation type="submission" date="2019-09" db="EMBL/GenBank/DDBJ databases">
        <title>In-depth cultivation of the pig gut microbiome towards novel bacterial diversity and tailored functional studies.</title>
        <authorList>
            <person name="Wylensek D."/>
            <person name="Hitch T.C.A."/>
            <person name="Clavel T."/>
        </authorList>
    </citation>
    <scope>NUCLEOTIDE SEQUENCE [LARGE SCALE GENOMIC DNA]</scope>
    <source>
        <strain evidence="2 3">WCA-389-WT-3C</strain>
    </source>
</reference>
<gene>
    <name evidence="2" type="ORF">FYJ30_18005</name>
</gene>
<dbReference type="PROSITE" id="PS50104">
    <property type="entry name" value="TIR"/>
    <property type="match status" value="1"/>
</dbReference>